<evidence type="ECO:0000313" key="2">
    <source>
        <dbReference type="EMBL" id="NMO03721.1"/>
    </source>
</evidence>
<dbReference type="Gene3D" id="3.40.50.1820">
    <property type="entry name" value="alpha/beta hydrolase"/>
    <property type="match status" value="1"/>
</dbReference>
<reference evidence="2 3" key="1">
    <citation type="submission" date="2020-04" db="EMBL/GenBank/DDBJ databases">
        <title>Gordonia sp. nov. TBRC 11910.</title>
        <authorList>
            <person name="Suriyachadkun C."/>
        </authorList>
    </citation>
    <scope>NUCLEOTIDE SEQUENCE [LARGE SCALE GENOMIC DNA]</scope>
    <source>
        <strain evidence="2 3">TBRC 11910</strain>
    </source>
</reference>
<dbReference type="InterPro" id="IPR050266">
    <property type="entry name" value="AB_hydrolase_sf"/>
</dbReference>
<dbReference type="GO" id="GO:0016020">
    <property type="term" value="C:membrane"/>
    <property type="evidence" value="ECO:0007669"/>
    <property type="project" value="TreeGrafter"/>
</dbReference>
<dbReference type="SUPFAM" id="SSF53474">
    <property type="entry name" value="alpha/beta-Hydrolases"/>
    <property type="match status" value="1"/>
</dbReference>
<dbReference type="Pfam" id="PF12697">
    <property type="entry name" value="Abhydrolase_6"/>
    <property type="match status" value="1"/>
</dbReference>
<proteinExistence type="predicted"/>
<accession>A0A848L581</accession>
<dbReference type="InterPro" id="IPR000073">
    <property type="entry name" value="AB_hydrolase_1"/>
</dbReference>
<protein>
    <submittedName>
        <fullName evidence="2">Alpha/beta fold hydrolase</fullName>
    </submittedName>
</protein>
<dbReference type="Proteomes" id="UP000550729">
    <property type="component" value="Unassembled WGS sequence"/>
</dbReference>
<evidence type="ECO:0000313" key="3">
    <source>
        <dbReference type="Proteomes" id="UP000550729"/>
    </source>
</evidence>
<dbReference type="PANTHER" id="PTHR43798:SF33">
    <property type="entry name" value="HYDROLASE, PUTATIVE (AFU_ORTHOLOGUE AFUA_2G14860)-RELATED"/>
    <property type="match status" value="1"/>
</dbReference>
<evidence type="ECO:0000259" key="1">
    <source>
        <dbReference type="Pfam" id="PF12697"/>
    </source>
</evidence>
<dbReference type="PANTHER" id="PTHR43798">
    <property type="entry name" value="MONOACYLGLYCEROL LIPASE"/>
    <property type="match status" value="1"/>
</dbReference>
<dbReference type="AlphaFoldDB" id="A0A848L581"/>
<gene>
    <name evidence="2" type="ORF">HH308_21115</name>
</gene>
<dbReference type="InterPro" id="IPR029058">
    <property type="entry name" value="AB_hydrolase_fold"/>
</dbReference>
<name>A0A848L581_9ACTN</name>
<organism evidence="2 3">
    <name type="scientific">Gordonia asplenii</name>
    <dbReference type="NCBI Taxonomy" id="2725283"/>
    <lineage>
        <taxon>Bacteria</taxon>
        <taxon>Bacillati</taxon>
        <taxon>Actinomycetota</taxon>
        <taxon>Actinomycetes</taxon>
        <taxon>Mycobacteriales</taxon>
        <taxon>Gordoniaceae</taxon>
        <taxon>Gordonia</taxon>
    </lineage>
</organism>
<keyword evidence="2" id="KW-0378">Hydrolase</keyword>
<comment type="caution">
    <text evidence="2">The sequence shown here is derived from an EMBL/GenBank/DDBJ whole genome shotgun (WGS) entry which is preliminary data.</text>
</comment>
<dbReference type="PRINTS" id="PR00111">
    <property type="entry name" value="ABHYDROLASE"/>
</dbReference>
<feature type="domain" description="AB hydrolase-1" evidence="1">
    <location>
        <begin position="25"/>
        <end position="268"/>
    </location>
</feature>
<keyword evidence="3" id="KW-1185">Reference proteome</keyword>
<sequence length="279" mass="29201">MVESRITVGDCRTRILEVPGSGPLVLLLHGFADSADTWRELLAELARRGHRAVAIDLPGFGRASAVGRVDLLAEYDEFVTAALVSLRRADDAPAVLVGNSMGATVALRAAGDRPDVAAVVALAPAGLGFHPVLHKASNALDTLVPVLRVAYHVPYPAIGVRVAVAGYYRARLAPGLRNAWRFGSHFHGMADFRRVGALGRRLMAEVQAGCLDFGAMSAPVTLIWGSADPVCDVAGASTLLDAVPGSRLVMLHGSGHLPQIDATVAVADVLDGVVEQLAD</sequence>
<dbReference type="GO" id="GO:0016787">
    <property type="term" value="F:hydrolase activity"/>
    <property type="evidence" value="ECO:0007669"/>
    <property type="project" value="UniProtKB-KW"/>
</dbReference>
<dbReference type="EMBL" id="JABBNB010000026">
    <property type="protein sequence ID" value="NMO03721.1"/>
    <property type="molecule type" value="Genomic_DNA"/>
</dbReference>